<feature type="domain" description="Acyl-CoA oxidase/dehydrogenase middle" evidence="2">
    <location>
        <begin position="129"/>
        <end position="214"/>
    </location>
</feature>
<dbReference type="Gene3D" id="1.10.540.10">
    <property type="entry name" value="Acyl-CoA dehydrogenase/oxidase, N-terminal domain"/>
    <property type="match status" value="1"/>
</dbReference>
<name>A0ABS7PQG2_9SPHN</name>
<sequence>MIARAYLADLVGGVGRPAVSSEDGRAFHHWLEAFGRAAASIDAAAWQARKAEAGWSRLGWPKAADGRPVPLWELHRLRVLEEEIAPAATRLRLGLDAVAPMLMGHGRADQQAALLPHIASGQAIWTALFAEPGSGLSIGNPETVATRGDGGWRISGKKIWCRFAGLATHAILLAHTGATAGQAGCSTCFIVELPAPGVRILPIPLTSGRADFDEVLLDDIWVPETNRLGDIGAGWAVAGILRGFASARLDARALEASERLLAAARPDAGDMAMLSTLDATLRRLGHFESIANAEDFGLNRAVAELLARRLTGEVARLRQAGSSLGEDDRFDGLAAELQLENGPNHRFLSELGAAILGSGR</sequence>
<dbReference type="Gene3D" id="2.40.110.10">
    <property type="entry name" value="Butyryl-CoA Dehydrogenase, subunit A, domain 2"/>
    <property type="match status" value="1"/>
</dbReference>
<evidence type="ECO:0000256" key="1">
    <source>
        <dbReference type="ARBA" id="ARBA00023002"/>
    </source>
</evidence>
<keyword evidence="1" id="KW-0560">Oxidoreductase</keyword>
<accession>A0ABS7PQG2</accession>
<dbReference type="InterPro" id="IPR006091">
    <property type="entry name" value="Acyl-CoA_Oxase/DH_mid-dom"/>
</dbReference>
<dbReference type="InterPro" id="IPR052161">
    <property type="entry name" value="Mycobact_Acyl-CoA_DH"/>
</dbReference>
<dbReference type="PANTHER" id="PTHR43292:SF4">
    <property type="entry name" value="ACYL-COA DEHYDROGENASE FADE34"/>
    <property type="match status" value="1"/>
</dbReference>
<gene>
    <name evidence="3" type="ORF">K7G82_14780</name>
</gene>
<dbReference type="Pfam" id="PF02770">
    <property type="entry name" value="Acyl-CoA_dh_M"/>
    <property type="match status" value="1"/>
</dbReference>
<dbReference type="Proteomes" id="UP000706039">
    <property type="component" value="Unassembled WGS sequence"/>
</dbReference>
<evidence type="ECO:0000313" key="3">
    <source>
        <dbReference type="EMBL" id="MBY8823567.1"/>
    </source>
</evidence>
<dbReference type="InterPro" id="IPR009100">
    <property type="entry name" value="AcylCoA_DH/oxidase_NM_dom_sf"/>
</dbReference>
<organism evidence="3 4">
    <name type="scientific">Sphingomonas colocasiae</name>
    <dbReference type="NCBI Taxonomy" id="1848973"/>
    <lineage>
        <taxon>Bacteria</taxon>
        <taxon>Pseudomonadati</taxon>
        <taxon>Pseudomonadota</taxon>
        <taxon>Alphaproteobacteria</taxon>
        <taxon>Sphingomonadales</taxon>
        <taxon>Sphingomonadaceae</taxon>
        <taxon>Sphingomonas</taxon>
    </lineage>
</organism>
<dbReference type="EMBL" id="JAINVV010000006">
    <property type="protein sequence ID" value="MBY8823567.1"/>
    <property type="molecule type" value="Genomic_DNA"/>
</dbReference>
<dbReference type="PANTHER" id="PTHR43292">
    <property type="entry name" value="ACYL-COA DEHYDROGENASE"/>
    <property type="match status" value="1"/>
</dbReference>
<dbReference type="SUPFAM" id="SSF56645">
    <property type="entry name" value="Acyl-CoA dehydrogenase NM domain-like"/>
    <property type="match status" value="1"/>
</dbReference>
<protein>
    <submittedName>
        <fullName evidence="3">Acyl-CoA dehydrogenase family protein</fullName>
    </submittedName>
</protein>
<evidence type="ECO:0000259" key="2">
    <source>
        <dbReference type="Pfam" id="PF02770"/>
    </source>
</evidence>
<dbReference type="RefSeq" id="WP_222990665.1">
    <property type="nucleotide sequence ID" value="NZ_JAINVV010000006.1"/>
</dbReference>
<reference evidence="3 4" key="1">
    <citation type="submission" date="2021-08" db="EMBL/GenBank/DDBJ databases">
        <authorList>
            <person name="Tuo L."/>
        </authorList>
    </citation>
    <scope>NUCLEOTIDE SEQUENCE [LARGE SCALE GENOMIC DNA]</scope>
    <source>
        <strain evidence="3 4">JCM 31229</strain>
    </source>
</reference>
<dbReference type="InterPro" id="IPR046373">
    <property type="entry name" value="Acyl-CoA_Oxase/DH_mid-dom_sf"/>
</dbReference>
<dbReference type="InterPro" id="IPR037069">
    <property type="entry name" value="AcylCoA_DH/ox_N_sf"/>
</dbReference>
<comment type="caution">
    <text evidence="3">The sequence shown here is derived from an EMBL/GenBank/DDBJ whole genome shotgun (WGS) entry which is preliminary data.</text>
</comment>
<keyword evidence="4" id="KW-1185">Reference proteome</keyword>
<proteinExistence type="predicted"/>
<evidence type="ECO:0000313" key="4">
    <source>
        <dbReference type="Proteomes" id="UP000706039"/>
    </source>
</evidence>